<dbReference type="InterPro" id="IPR000801">
    <property type="entry name" value="Esterase-like"/>
</dbReference>
<dbReference type="EMBL" id="CP059733">
    <property type="protein sequence ID" value="WDE07575.1"/>
    <property type="molecule type" value="Genomic_DNA"/>
</dbReference>
<reference evidence="2 3" key="2">
    <citation type="journal article" date="2022" name="Mar. Drugs">
        <title>Bioassay-Guided Fractionation Leads to the Detection of Cholic Acid Generated by the Rare Thalassomonas sp.</title>
        <authorList>
            <person name="Pheiffer F."/>
            <person name="Schneider Y.K."/>
            <person name="Hansen E.H."/>
            <person name="Andersen J.H."/>
            <person name="Isaksson J."/>
            <person name="Busche T."/>
            <person name="R C."/>
            <person name="Kalinowski J."/>
            <person name="Zyl L.V."/>
            <person name="Trindade M."/>
        </authorList>
    </citation>
    <scope>NUCLEOTIDE SEQUENCE [LARGE SCALE GENOMIC DNA]</scope>
    <source>
        <strain evidence="2 3">XOM25</strain>
    </source>
</reference>
<gene>
    <name evidence="2" type="ORF">SG34_012205</name>
</gene>
<keyword evidence="1" id="KW-0732">Signal</keyword>
<name>A0AAF0CC17_9GAMM</name>
<dbReference type="KEGG" id="tvd:SG34_012205"/>
<organism evidence="2 3">
    <name type="scientific">Thalassomonas viridans</name>
    <dbReference type="NCBI Taxonomy" id="137584"/>
    <lineage>
        <taxon>Bacteria</taxon>
        <taxon>Pseudomonadati</taxon>
        <taxon>Pseudomonadota</taxon>
        <taxon>Gammaproteobacteria</taxon>
        <taxon>Alteromonadales</taxon>
        <taxon>Colwelliaceae</taxon>
        <taxon>Thalassomonas</taxon>
    </lineage>
</organism>
<evidence type="ECO:0000313" key="2">
    <source>
        <dbReference type="EMBL" id="WDE07575.1"/>
    </source>
</evidence>
<protein>
    <submittedName>
        <fullName evidence="2">Esterase family protein</fullName>
    </submittedName>
</protein>
<keyword evidence="3" id="KW-1185">Reference proteome</keyword>
<dbReference type="InterPro" id="IPR029058">
    <property type="entry name" value="AB_hydrolase_fold"/>
</dbReference>
<evidence type="ECO:0000313" key="3">
    <source>
        <dbReference type="Proteomes" id="UP000032352"/>
    </source>
</evidence>
<dbReference type="InterPro" id="IPR050583">
    <property type="entry name" value="Mycobacterial_A85_antigen"/>
</dbReference>
<dbReference type="Gene3D" id="3.40.50.1820">
    <property type="entry name" value="alpha/beta hydrolase"/>
    <property type="match status" value="1"/>
</dbReference>
<dbReference type="PANTHER" id="PTHR48098">
    <property type="entry name" value="ENTEROCHELIN ESTERASE-RELATED"/>
    <property type="match status" value="1"/>
</dbReference>
<dbReference type="PANTHER" id="PTHR48098:SF6">
    <property type="entry name" value="FERRI-BACILLIBACTIN ESTERASE BESA"/>
    <property type="match status" value="1"/>
</dbReference>
<reference evidence="2 3" key="1">
    <citation type="journal article" date="2015" name="Genome Announc.">
        <title>Draft Genome Sequences of Marine Isolates of Thalassomonas viridans and Thalassomonas actiniarum.</title>
        <authorList>
            <person name="Olonade I."/>
            <person name="van Zyl L.J."/>
            <person name="Trindade M."/>
        </authorList>
    </citation>
    <scope>NUCLEOTIDE SEQUENCE [LARGE SCALE GENOMIC DNA]</scope>
    <source>
        <strain evidence="2 3">XOM25</strain>
    </source>
</reference>
<sequence>MSGKKLLLLLWLSILFSGPGAFAGEKEANGIHRPAQTTKVSVGSLFEIGNFPSAYVDPRKVQIWLPPGYQEKQRQGGRYAVLYMHDGQMLFDGKTTWNGQEWGLDESAGLLQSGGKIKDFIVVGIFNGGADRRSEYFPQKAFLSLPKQTQAELYRGERRPGEALFSRPVNSDAYLKFIVHELKPYIDQHFAVKTDREHTYIMGASMGGLISLYALTEYPDVFGGAACLSTHWPGVAPSDDNPVPASFYAYLKKHLPKAGEHKLYFDFGTETLDAFYPPLQWQVDKILQSKGYDVGNWLTKEFTGAEHNEDAWRSRLHIPLTFLLAQP</sequence>
<dbReference type="SUPFAM" id="SSF53474">
    <property type="entry name" value="alpha/beta-Hydrolases"/>
    <property type="match status" value="1"/>
</dbReference>
<dbReference type="Proteomes" id="UP000032352">
    <property type="component" value="Chromosome"/>
</dbReference>
<evidence type="ECO:0000256" key="1">
    <source>
        <dbReference type="SAM" id="SignalP"/>
    </source>
</evidence>
<feature type="signal peptide" evidence="1">
    <location>
        <begin position="1"/>
        <end position="23"/>
    </location>
</feature>
<feature type="chain" id="PRO_5041956185" evidence="1">
    <location>
        <begin position="24"/>
        <end position="327"/>
    </location>
</feature>
<accession>A0AAF0CC17</accession>
<dbReference type="AlphaFoldDB" id="A0AAF0CC17"/>
<dbReference type="RefSeq" id="WP_044838476.1">
    <property type="nucleotide sequence ID" value="NZ_CP059733.1"/>
</dbReference>
<dbReference type="Pfam" id="PF00756">
    <property type="entry name" value="Esterase"/>
    <property type="match status" value="1"/>
</dbReference>
<proteinExistence type="predicted"/>